<dbReference type="GO" id="GO:0016787">
    <property type="term" value="F:hydrolase activity"/>
    <property type="evidence" value="ECO:0007669"/>
    <property type="project" value="UniProtKB-KW"/>
</dbReference>
<proteinExistence type="predicted"/>
<feature type="compositionally biased region" description="Low complexity" evidence="2">
    <location>
        <begin position="639"/>
        <end position="649"/>
    </location>
</feature>
<evidence type="ECO:0000256" key="1">
    <source>
        <dbReference type="ARBA" id="ARBA00022801"/>
    </source>
</evidence>
<feature type="region of interest" description="Disordered" evidence="2">
    <location>
        <begin position="151"/>
        <end position="179"/>
    </location>
</feature>
<evidence type="ECO:0000259" key="3">
    <source>
        <dbReference type="Pfam" id="PF07859"/>
    </source>
</evidence>
<feature type="domain" description="Alpha/beta hydrolase fold-3" evidence="3">
    <location>
        <begin position="191"/>
        <end position="313"/>
    </location>
</feature>
<reference evidence="4 5" key="1">
    <citation type="submission" date="2014-04" db="EMBL/GenBank/DDBJ databases">
        <authorList>
            <consortium name="DOE Joint Genome Institute"/>
            <person name="Kuo A."/>
            <person name="Kohler A."/>
            <person name="Nagy L.G."/>
            <person name="Floudas D."/>
            <person name="Copeland A."/>
            <person name="Barry K.W."/>
            <person name="Cichocki N."/>
            <person name="Veneault-Fourrey C."/>
            <person name="LaButti K."/>
            <person name="Lindquist E.A."/>
            <person name="Lipzen A."/>
            <person name="Lundell T."/>
            <person name="Morin E."/>
            <person name="Murat C."/>
            <person name="Sun H."/>
            <person name="Tunlid A."/>
            <person name="Henrissat B."/>
            <person name="Grigoriev I.V."/>
            <person name="Hibbett D.S."/>
            <person name="Martin F."/>
            <person name="Nordberg H.P."/>
            <person name="Cantor M.N."/>
            <person name="Hua S.X."/>
        </authorList>
    </citation>
    <scope>NUCLEOTIDE SEQUENCE [LARGE SCALE GENOMIC DNA]</scope>
    <source>
        <strain evidence="4 5">LaAM-08-1</strain>
    </source>
</reference>
<dbReference type="Proteomes" id="UP000054477">
    <property type="component" value="Unassembled WGS sequence"/>
</dbReference>
<evidence type="ECO:0000313" key="5">
    <source>
        <dbReference type="Proteomes" id="UP000054477"/>
    </source>
</evidence>
<reference evidence="5" key="2">
    <citation type="submission" date="2015-01" db="EMBL/GenBank/DDBJ databases">
        <title>Evolutionary Origins and Diversification of the Mycorrhizal Mutualists.</title>
        <authorList>
            <consortium name="DOE Joint Genome Institute"/>
            <consortium name="Mycorrhizal Genomics Consortium"/>
            <person name="Kohler A."/>
            <person name="Kuo A."/>
            <person name="Nagy L.G."/>
            <person name="Floudas D."/>
            <person name="Copeland A."/>
            <person name="Barry K.W."/>
            <person name="Cichocki N."/>
            <person name="Veneault-Fourrey C."/>
            <person name="LaButti K."/>
            <person name="Lindquist E.A."/>
            <person name="Lipzen A."/>
            <person name="Lundell T."/>
            <person name="Morin E."/>
            <person name="Murat C."/>
            <person name="Riley R."/>
            <person name="Ohm R."/>
            <person name="Sun H."/>
            <person name="Tunlid A."/>
            <person name="Henrissat B."/>
            <person name="Grigoriev I.V."/>
            <person name="Hibbett D.S."/>
            <person name="Martin F."/>
        </authorList>
    </citation>
    <scope>NUCLEOTIDE SEQUENCE [LARGE SCALE GENOMIC DNA]</scope>
    <source>
        <strain evidence="5">LaAM-08-1</strain>
    </source>
</reference>
<protein>
    <recommendedName>
        <fullName evidence="3">Alpha/beta hydrolase fold-3 domain-containing protein</fullName>
    </recommendedName>
</protein>
<dbReference type="OrthoDB" id="1662883at2759"/>
<gene>
    <name evidence="4" type="ORF">K443DRAFT_671721</name>
</gene>
<keyword evidence="1" id="KW-0378">Hydrolase</keyword>
<feature type="region of interest" description="Disordered" evidence="2">
    <location>
        <begin position="867"/>
        <end position="911"/>
    </location>
</feature>
<keyword evidence="5" id="KW-1185">Reference proteome</keyword>
<dbReference type="Pfam" id="PF07859">
    <property type="entry name" value="Abhydrolase_3"/>
    <property type="match status" value="1"/>
</dbReference>
<dbReference type="SUPFAM" id="SSF53474">
    <property type="entry name" value="alpha/beta-Hydrolases"/>
    <property type="match status" value="1"/>
</dbReference>
<dbReference type="PANTHER" id="PTHR48081">
    <property type="entry name" value="AB HYDROLASE SUPERFAMILY PROTEIN C4A8.06C"/>
    <property type="match status" value="1"/>
</dbReference>
<dbReference type="AlphaFoldDB" id="A0A0C9Y5J1"/>
<feature type="compositionally biased region" description="Polar residues" evidence="2">
    <location>
        <begin position="562"/>
        <end position="592"/>
    </location>
</feature>
<dbReference type="PANTHER" id="PTHR48081:SF5">
    <property type="entry name" value="ALPHA_BETA HYDROLASE FOLD-3 DOMAIN-CONTAINING PROTEIN"/>
    <property type="match status" value="1"/>
</dbReference>
<evidence type="ECO:0000256" key="2">
    <source>
        <dbReference type="SAM" id="MobiDB-lite"/>
    </source>
</evidence>
<dbReference type="InterPro" id="IPR050300">
    <property type="entry name" value="GDXG_lipolytic_enzyme"/>
</dbReference>
<sequence length="911" mass="100784">MLANSLTREVGLKVGPVLLEVLVKHYFDRLKKDPNRRGTLPGTGLRQEDILYDEAFTIVKAFLNAASLHTVEELQGFSNTRTPSPPWVHVVRILVPMCSCDEAATYLIKALGGEDIARKLVGGVKWWQVRGINGVDGQWIVARKDWKEAKRQHKMRKGQTHDSQSHDSTPPAEPGKDQGLYEKNMDTMRCILYLHGGGYYFGSVDQERYSIQRLARKINGRVFAINYRLAPQYPFPCAIQDAVAAYLFLIRPPSGAEHQAISPEHIVIGGDSAGGGLSLALLQVIRDTGLPLPAGGLLISPWCDLTHSFQSIHTNTPTDIIAESGLSFHKPSPLWPPPSPEISSRVHASLRHRIRQTFKMRDSQPFEPTATVISERQVSGVPDTSVEVGCTMAVPPVEATDPQKIFLTTALGEKLEIDHQIHLYTQNSLITHPLVSPSLSYLGGLPPLLFIVGDKEVLRDEIIYTAHKAANPENYPLTDAARGLYPALEALQSQNRPTPVHIQIYDDTAHILPILFAFTTPAKFCFRAMATFCKFVTRFQSSPSIDSNCLLSPVALARALSPEQQPPDSAQSSSTTFSPAQQSPTPTGSHFASTGAVPRSPYPPTTIASRKSLRRTLSTQMTRAGTVLRRRATTASLVQQGSQTGGSSTPSDVAGPRFNGHMHPVPSLEGERAAGDPWVYHTISNPSSWDCEIIRERVDIRGVIRPMEPQLEMDALRLPAELIGSISELVIRRFMKYRDAFEKKFSHTVKSVERHRRQNLERAKEDTIKRMSSLRKTLRRDVRAPRSPGEQCLKEGLISSPGWGWAWALDEGEDPPPSSLVSRRDTDEARKLAEIADQAFLGEDHRFSGNNLWSVMINFLTAAPGKNQEDAEELDEPDVLPPGTSPPAGKPKSKISRMMTWDSHPRKGNGT</sequence>
<feature type="compositionally biased region" description="Pro residues" evidence="2">
    <location>
        <begin position="879"/>
        <end position="889"/>
    </location>
</feature>
<evidence type="ECO:0000313" key="4">
    <source>
        <dbReference type="EMBL" id="KIK09234.1"/>
    </source>
</evidence>
<dbReference type="HOGENOM" id="CLU_004893_1_0_1"/>
<organism evidence="4 5">
    <name type="scientific">Laccaria amethystina LaAM-08-1</name>
    <dbReference type="NCBI Taxonomy" id="1095629"/>
    <lineage>
        <taxon>Eukaryota</taxon>
        <taxon>Fungi</taxon>
        <taxon>Dikarya</taxon>
        <taxon>Basidiomycota</taxon>
        <taxon>Agaricomycotina</taxon>
        <taxon>Agaricomycetes</taxon>
        <taxon>Agaricomycetidae</taxon>
        <taxon>Agaricales</taxon>
        <taxon>Agaricineae</taxon>
        <taxon>Hydnangiaceae</taxon>
        <taxon>Laccaria</taxon>
    </lineage>
</organism>
<dbReference type="InterPro" id="IPR013094">
    <property type="entry name" value="AB_hydrolase_3"/>
</dbReference>
<dbReference type="Gene3D" id="3.40.50.1820">
    <property type="entry name" value="alpha/beta hydrolase"/>
    <property type="match status" value="1"/>
</dbReference>
<dbReference type="InterPro" id="IPR029058">
    <property type="entry name" value="AB_hydrolase_fold"/>
</dbReference>
<dbReference type="EMBL" id="KN838539">
    <property type="protein sequence ID" value="KIK09234.1"/>
    <property type="molecule type" value="Genomic_DNA"/>
</dbReference>
<dbReference type="STRING" id="1095629.A0A0C9Y5J1"/>
<accession>A0A0C9Y5J1</accession>
<name>A0A0C9Y5J1_9AGAR</name>
<feature type="region of interest" description="Disordered" evidence="2">
    <location>
        <begin position="561"/>
        <end position="663"/>
    </location>
</feature>